<keyword evidence="7" id="KW-1185">Reference proteome</keyword>
<dbReference type="SUPFAM" id="SSF55103">
    <property type="entry name" value="FAD-linked oxidases, C-terminal domain"/>
    <property type="match status" value="1"/>
</dbReference>
<keyword evidence="3" id="KW-0274">FAD</keyword>
<evidence type="ECO:0000256" key="4">
    <source>
        <dbReference type="ARBA" id="ARBA00023002"/>
    </source>
</evidence>
<dbReference type="RefSeq" id="WP_174409387.1">
    <property type="nucleotide sequence ID" value="NZ_BLVP01000007.1"/>
</dbReference>
<gene>
    <name evidence="6" type="ORF">DSM19430T_14110</name>
</gene>
<dbReference type="Pfam" id="PF01565">
    <property type="entry name" value="FAD_binding_4"/>
    <property type="match status" value="1"/>
</dbReference>
<dbReference type="InterPro" id="IPR016171">
    <property type="entry name" value="Vanillyl_alc_oxidase_C-sub2"/>
</dbReference>
<dbReference type="InterPro" id="IPR016164">
    <property type="entry name" value="FAD-linked_Oxase-like_C"/>
</dbReference>
<dbReference type="InterPro" id="IPR006094">
    <property type="entry name" value="Oxid_FAD_bind_N"/>
</dbReference>
<evidence type="ECO:0000256" key="3">
    <source>
        <dbReference type="ARBA" id="ARBA00022827"/>
    </source>
</evidence>
<accession>A0A7J0BSP4</accession>
<reference evidence="6 7" key="1">
    <citation type="submission" date="2020-05" db="EMBL/GenBank/DDBJ databases">
        <title>Draft genome sequence of Desulfovibrio psychrotolerans JS1T.</title>
        <authorList>
            <person name="Ueno A."/>
            <person name="Tamazawa S."/>
            <person name="Tamamura S."/>
            <person name="Murakami T."/>
            <person name="Kiyama T."/>
            <person name="Inomata H."/>
            <person name="Amano Y."/>
            <person name="Miyakawa K."/>
            <person name="Tamaki H."/>
            <person name="Naganuma T."/>
            <person name="Kaneko K."/>
        </authorList>
    </citation>
    <scope>NUCLEOTIDE SEQUENCE [LARGE SCALE GENOMIC DNA]</scope>
    <source>
        <strain evidence="6 7">JS1</strain>
    </source>
</reference>
<dbReference type="PANTHER" id="PTHR42934:SF1">
    <property type="entry name" value="GLYCOLATE OXIDASE SUBUNIT GLCD"/>
    <property type="match status" value="1"/>
</dbReference>
<evidence type="ECO:0000256" key="1">
    <source>
        <dbReference type="ARBA" id="ARBA00001974"/>
    </source>
</evidence>
<dbReference type="InterPro" id="IPR016166">
    <property type="entry name" value="FAD-bd_PCMH"/>
</dbReference>
<evidence type="ECO:0000313" key="7">
    <source>
        <dbReference type="Proteomes" id="UP000503820"/>
    </source>
</evidence>
<dbReference type="GO" id="GO:0071949">
    <property type="term" value="F:FAD binding"/>
    <property type="evidence" value="ECO:0007669"/>
    <property type="project" value="InterPro"/>
</dbReference>
<keyword evidence="4" id="KW-0560">Oxidoreductase</keyword>
<dbReference type="InterPro" id="IPR016169">
    <property type="entry name" value="FAD-bd_PCMH_sub2"/>
</dbReference>
<name>A0A7J0BSP4_9BACT</name>
<dbReference type="InterPro" id="IPR036318">
    <property type="entry name" value="FAD-bd_PCMH-like_sf"/>
</dbReference>
<dbReference type="SUPFAM" id="SSF56176">
    <property type="entry name" value="FAD-binding/transporter-associated domain-like"/>
    <property type="match status" value="1"/>
</dbReference>
<proteinExistence type="predicted"/>
<evidence type="ECO:0000313" key="6">
    <source>
        <dbReference type="EMBL" id="GFM36727.1"/>
    </source>
</evidence>
<dbReference type="InterPro" id="IPR051914">
    <property type="entry name" value="FAD-linked_OxidoTrans_Type4"/>
</dbReference>
<dbReference type="Gene3D" id="3.30.70.2740">
    <property type="match status" value="1"/>
</dbReference>
<dbReference type="GO" id="GO:0016491">
    <property type="term" value="F:oxidoreductase activity"/>
    <property type="evidence" value="ECO:0007669"/>
    <property type="project" value="UniProtKB-KW"/>
</dbReference>
<dbReference type="InterPro" id="IPR004113">
    <property type="entry name" value="FAD-bd_oxidored_4_C"/>
</dbReference>
<comment type="caution">
    <text evidence="6">The sequence shown here is derived from an EMBL/GenBank/DDBJ whole genome shotgun (WGS) entry which is preliminary data.</text>
</comment>
<dbReference type="AlphaFoldDB" id="A0A7J0BSP4"/>
<sequence length="460" mass="48084">MTSSPSLSPDSRARAALVAALGAAKILENPGEPYDRDSSSYTAVPDLVVLAECVEDVQQVMRLANEHGFAVIPRGGGTGTSGGCVALGGGVVLSLERMNRIVSIHTENLVAVVEPGVITQTLRDAAAAKGLFYPPDPAGMDASTIGGNVATNAGGPACVKYGVTRDYVLGVEAVTPTGERIRAGVQTRKGVVGYDMAHLLCGSEGTLGVITGLTLKLIPLPAATVGLAAVFASMADAMRAVTAILTAGHLPSALEFLDHKCLQLAGDDLPFSVPGCTASLLIVELDGARDQITAEMEAVKGICVATGATHTMPGGTEEERERIWGVRRRTSTRIRAHAPITISEDIAVPIGRIAPFIELVPGFEEEFGLDIFCFGHAGDGNIHLIVTAPERSEKHRVDDGIRAIVQQVLDMGGTLSGEHGIGEAKKGLLPMELSPESIRLQRGIRRVFDPNGVLNPGKVF</sequence>
<dbReference type="EMBL" id="BLVP01000007">
    <property type="protein sequence ID" value="GFM36727.1"/>
    <property type="molecule type" value="Genomic_DNA"/>
</dbReference>
<comment type="cofactor">
    <cofactor evidence="1">
        <name>FAD</name>
        <dbReference type="ChEBI" id="CHEBI:57692"/>
    </cofactor>
</comment>
<feature type="domain" description="FAD-binding PCMH-type" evidence="5">
    <location>
        <begin position="41"/>
        <end position="220"/>
    </location>
</feature>
<keyword evidence="2" id="KW-0285">Flavoprotein</keyword>
<dbReference type="FunFam" id="1.10.45.10:FF:000001">
    <property type="entry name" value="D-lactate dehydrogenase mitochondrial"/>
    <property type="match status" value="1"/>
</dbReference>
<dbReference type="Gene3D" id="3.30.465.10">
    <property type="match status" value="1"/>
</dbReference>
<evidence type="ECO:0000259" key="5">
    <source>
        <dbReference type="PROSITE" id="PS51387"/>
    </source>
</evidence>
<dbReference type="Proteomes" id="UP000503820">
    <property type="component" value="Unassembled WGS sequence"/>
</dbReference>
<dbReference type="Pfam" id="PF02913">
    <property type="entry name" value="FAD-oxidase_C"/>
    <property type="match status" value="1"/>
</dbReference>
<organism evidence="6 7">
    <name type="scientific">Desulfovibrio psychrotolerans</name>
    <dbReference type="NCBI Taxonomy" id="415242"/>
    <lineage>
        <taxon>Bacteria</taxon>
        <taxon>Pseudomonadati</taxon>
        <taxon>Thermodesulfobacteriota</taxon>
        <taxon>Desulfovibrionia</taxon>
        <taxon>Desulfovibrionales</taxon>
        <taxon>Desulfovibrionaceae</taxon>
        <taxon>Desulfovibrio</taxon>
    </lineage>
</organism>
<protein>
    <submittedName>
        <fullName evidence="6">Glycolate oxidase</fullName>
    </submittedName>
</protein>
<dbReference type="PROSITE" id="PS51387">
    <property type="entry name" value="FAD_PCMH"/>
    <property type="match status" value="1"/>
</dbReference>
<evidence type="ECO:0000256" key="2">
    <source>
        <dbReference type="ARBA" id="ARBA00022630"/>
    </source>
</evidence>
<dbReference type="Gene3D" id="1.10.45.10">
    <property type="entry name" value="Vanillyl-alcohol Oxidase, Chain A, domain 4"/>
    <property type="match status" value="1"/>
</dbReference>
<dbReference type="PANTHER" id="PTHR42934">
    <property type="entry name" value="GLYCOLATE OXIDASE SUBUNIT GLCD"/>
    <property type="match status" value="1"/>
</dbReference>